<dbReference type="Pfam" id="PF00198">
    <property type="entry name" value="2-oxoacid_dh"/>
    <property type="match status" value="1"/>
</dbReference>
<keyword evidence="4" id="KW-0012">Acyltransferase</keyword>
<dbReference type="PANTHER" id="PTHR23151:SF90">
    <property type="entry name" value="DIHYDROLIPOYLLYSINE-RESIDUE ACETYLTRANSFERASE COMPONENT OF PYRUVATE DEHYDROGENASE COMPLEX, MITOCHONDRIAL-RELATED"/>
    <property type="match status" value="1"/>
</dbReference>
<organism evidence="8 9">
    <name type="scientific">Microctonus hyperodae</name>
    <name type="common">Parasitoid wasp</name>
    <dbReference type="NCBI Taxonomy" id="165561"/>
    <lineage>
        <taxon>Eukaryota</taxon>
        <taxon>Metazoa</taxon>
        <taxon>Ecdysozoa</taxon>
        <taxon>Arthropoda</taxon>
        <taxon>Hexapoda</taxon>
        <taxon>Insecta</taxon>
        <taxon>Pterygota</taxon>
        <taxon>Neoptera</taxon>
        <taxon>Endopterygota</taxon>
        <taxon>Hymenoptera</taxon>
        <taxon>Apocrita</taxon>
        <taxon>Ichneumonoidea</taxon>
        <taxon>Braconidae</taxon>
        <taxon>Euphorinae</taxon>
        <taxon>Microctonus</taxon>
    </lineage>
</organism>
<dbReference type="Proteomes" id="UP001168972">
    <property type="component" value="Unassembled WGS sequence"/>
</dbReference>
<dbReference type="InterPro" id="IPR000089">
    <property type="entry name" value="Biotin_lipoyl"/>
</dbReference>
<evidence type="ECO:0000259" key="6">
    <source>
        <dbReference type="PROSITE" id="PS50968"/>
    </source>
</evidence>
<dbReference type="PROSITE" id="PS51826">
    <property type="entry name" value="PSBD"/>
    <property type="match status" value="1"/>
</dbReference>
<evidence type="ECO:0000259" key="7">
    <source>
        <dbReference type="PROSITE" id="PS51826"/>
    </source>
</evidence>
<keyword evidence="9" id="KW-1185">Reference proteome</keyword>
<dbReference type="CDD" id="cd06849">
    <property type="entry name" value="lipoyl_domain"/>
    <property type="match status" value="2"/>
</dbReference>
<feature type="compositionally biased region" description="Low complexity" evidence="5">
    <location>
        <begin position="130"/>
        <end position="152"/>
    </location>
</feature>
<proteinExistence type="inferred from homology"/>
<evidence type="ECO:0000256" key="5">
    <source>
        <dbReference type="SAM" id="MobiDB-lite"/>
    </source>
</evidence>
<protein>
    <recommendedName>
        <fullName evidence="4">Dihydrolipoamide acetyltransferase component of pyruvate dehydrogenase complex</fullName>
        <ecNumber evidence="4">2.3.1.-</ecNumber>
    </recommendedName>
</protein>
<dbReference type="GO" id="GO:0045254">
    <property type="term" value="C:pyruvate dehydrogenase complex"/>
    <property type="evidence" value="ECO:0007669"/>
    <property type="project" value="InterPro"/>
</dbReference>
<dbReference type="GO" id="GO:0006086">
    <property type="term" value="P:pyruvate decarboxylation to acetyl-CoA"/>
    <property type="evidence" value="ECO:0007669"/>
    <property type="project" value="InterPro"/>
</dbReference>
<dbReference type="Gene3D" id="2.40.50.100">
    <property type="match status" value="2"/>
</dbReference>
<dbReference type="InterPro" id="IPR045257">
    <property type="entry name" value="E2/Pdx1"/>
</dbReference>
<comment type="similarity">
    <text evidence="1 4">Belongs to the 2-oxoacid dehydrogenase family.</text>
</comment>
<accession>A0AA39L3A4</accession>
<feature type="region of interest" description="Disordered" evidence="5">
    <location>
        <begin position="130"/>
        <end position="161"/>
    </location>
</feature>
<evidence type="ECO:0000313" key="8">
    <source>
        <dbReference type="EMBL" id="KAK0183266.1"/>
    </source>
</evidence>
<evidence type="ECO:0000256" key="2">
    <source>
        <dbReference type="ARBA" id="ARBA00022823"/>
    </source>
</evidence>
<dbReference type="EMBL" id="JAQQBR010000001">
    <property type="protein sequence ID" value="KAK0183266.1"/>
    <property type="molecule type" value="Genomic_DNA"/>
</dbReference>
<dbReference type="AlphaFoldDB" id="A0AA39L3A4"/>
<feature type="compositionally biased region" description="Low complexity" evidence="5">
    <location>
        <begin position="265"/>
        <end position="284"/>
    </location>
</feature>
<evidence type="ECO:0000313" key="9">
    <source>
        <dbReference type="Proteomes" id="UP001168972"/>
    </source>
</evidence>
<dbReference type="FunFam" id="2.40.50.100:FF:000010">
    <property type="entry name" value="Acetyltransferase component of pyruvate dehydrogenase complex"/>
    <property type="match status" value="2"/>
</dbReference>
<dbReference type="PANTHER" id="PTHR23151">
    <property type="entry name" value="DIHYDROLIPOAMIDE ACETYL/SUCCINYL-TRANSFERASE-RELATED"/>
    <property type="match status" value="1"/>
</dbReference>
<name>A0AA39L3A4_MICHY</name>
<evidence type="ECO:0000256" key="3">
    <source>
        <dbReference type="ARBA" id="ARBA00022946"/>
    </source>
</evidence>
<dbReference type="InterPro" id="IPR036625">
    <property type="entry name" value="E3-bd_dom_sf"/>
</dbReference>
<feature type="domain" description="Lipoyl-binding" evidence="6">
    <location>
        <begin position="45"/>
        <end position="121"/>
    </location>
</feature>
<keyword evidence="4" id="KW-0808">Transferase</keyword>
<dbReference type="InterPro" id="IPR004167">
    <property type="entry name" value="PSBD"/>
</dbReference>
<feature type="domain" description="Lipoyl-binding" evidence="6">
    <location>
        <begin position="166"/>
        <end position="241"/>
    </location>
</feature>
<comment type="cofactor">
    <cofactor evidence="4">
        <name>(R)-lipoate</name>
        <dbReference type="ChEBI" id="CHEBI:83088"/>
    </cofactor>
</comment>
<dbReference type="GO" id="GO:0005739">
    <property type="term" value="C:mitochondrion"/>
    <property type="evidence" value="ECO:0007669"/>
    <property type="project" value="TreeGrafter"/>
</dbReference>
<evidence type="ECO:0000256" key="4">
    <source>
        <dbReference type="RuleBase" id="RU003423"/>
    </source>
</evidence>
<dbReference type="GO" id="GO:0016746">
    <property type="term" value="F:acyltransferase activity"/>
    <property type="evidence" value="ECO:0007669"/>
    <property type="project" value="UniProtKB-KW"/>
</dbReference>
<dbReference type="SUPFAM" id="SSF47005">
    <property type="entry name" value="Peripheral subunit-binding domain of 2-oxo acid dehydrogenase complex"/>
    <property type="match status" value="1"/>
</dbReference>
<feature type="region of interest" description="Disordered" evidence="5">
    <location>
        <begin position="263"/>
        <end position="287"/>
    </location>
</feature>
<feature type="domain" description="Peripheral subunit-binding (PSBD)" evidence="7">
    <location>
        <begin position="292"/>
        <end position="329"/>
    </location>
</feature>
<dbReference type="Gene3D" id="4.10.320.10">
    <property type="entry name" value="E3-binding domain"/>
    <property type="match status" value="1"/>
</dbReference>
<keyword evidence="2 4" id="KW-0450">Lipoyl</keyword>
<dbReference type="SUPFAM" id="SSF51230">
    <property type="entry name" value="Single hybrid motif"/>
    <property type="match status" value="2"/>
</dbReference>
<dbReference type="PROSITE" id="PS50968">
    <property type="entry name" value="BIOTINYL_LIPOYL"/>
    <property type="match status" value="2"/>
</dbReference>
<sequence>MAQMIRYRVGQFYYKYSCNLVSRAILPIKYQRSCFHTSWLLNVKGKEVLMPSLSPTMETGTLVKWIKKEGEPIQPGDALADIQTDKAVMTFELEEDGILAKIIVPEGTKDIKVGTLIALTVESDEDWKSVEIPSSTSTSTSSTPAESSSIQSETESADAAEPPAGQVNVAMPALSPTMTSGTIVKWLKKEGEEISPGDAIADIQTDKAVMTFEMDEEAILAKILVTAGSEVDVGQFIAVTVEKGMDWKSAVIPTAKKHVVKREIPTSPSTPAGATASSAASAKPQPAPSGQIYGLAVKRLLEEYGLSSGSIKGTGRPNRLLKGDVLAYIQSNNVQKIAPGQVQSMAKPSSTATSPRIQVLAPPKSGPSSYKDIEVSNIRAVIAKRLGESKSNIPHSYATVDINIDKLTELRSNLKMENIKVSVNDFIIKAVAHALLQCPDVNSLYKNNEIVRAQNVDISVAVSTPTGLITPIVFNTPAKSLSEISNDVKTLAGKARDGTLKPNEFQGGSFTISNLGMFGIKEFSAIINPPQTAILAVGTGRDVLDTTLRRTSRMSATLSYDSRAIDEDQAANFMSTLRSMLEDPSFLIVNKGQQSMRHMRE</sequence>
<comment type="caution">
    <text evidence="8">The sequence shown here is derived from an EMBL/GenBank/DDBJ whole genome shotgun (WGS) entry which is preliminary data.</text>
</comment>
<dbReference type="InterPro" id="IPR011053">
    <property type="entry name" value="Single_hybrid_motif"/>
</dbReference>
<dbReference type="InterPro" id="IPR003016">
    <property type="entry name" value="2-oxoA_DH_lipoyl-BS"/>
</dbReference>
<dbReference type="Gene3D" id="3.30.559.10">
    <property type="entry name" value="Chloramphenicol acetyltransferase-like domain"/>
    <property type="match status" value="1"/>
</dbReference>
<dbReference type="Pfam" id="PF00364">
    <property type="entry name" value="Biotin_lipoyl"/>
    <property type="match status" value="2"/>
</dbReference>
<dbReference type="InterPro" id="IPR023213">
    <property type="entry name" value="CAT-like_dom_sf"/>
</dbReference>
<dbReference type="PROSITE" id="PS00189">
    <property type="entry name" value="LIPOYL"/>
    <property type="match status" value="1"/>
</dbReference>
<gene>
    <name evidence="8" type="ORF">PV327_001325</name>
</gene>
<dbReference type="InterPro" id="IPR001078">
    <property type="entry name" value="2-oxoacid_DH_actylTfrase"/>
</dbReference>
<dbReference type="EC" id="2.3.1.-" evidence="4"/>
<reference evidence="8" key="1">
    <citation type="journal article" date="2023" name="bioRxiv">
        <title>Scaffold-level genome assemblies of two parasitoid biocontrol wasps reveal the parthenogenesis mechanism and an associated novel virus.</title>
        <authorList>
            <person name="Inwood S."/>
            <person name="Skelly J."/>
            <person name="Guhlin J."/>
            <person name="Harrop T."/>
            <person name="Goldson S."/>
            <person name="Dearden P."/>
        </authorList>
    </citation>
    <scope>NUCLEOTIDE SEQUENCE</scope>
    <source>
        <strain evidence="8">Lincoln</strain>
        <tissue evidence="8">Whole body</tissue>
    </source>
</reference>
<evidence type="ECO:0000256" key="1">
    <source>
        <dbReference type="ARBA" id="ARBA00007317"/>
    </source>
</evidence>
<reference evidence="8" key="2">
    <citation type="submission" date="2023-03" db="EMBL/GenBank/DDBJ databases">
        <authorList>
            <person name="Inwood S.N."/>
            <person name="Skelly J.G."/>
            <person name="Guhlin J."/>
            <person name="Harrop T.W.R."/>
            <person name="Goldson S.G."/>
            <person name="Dearden P.K."/>
        </authorList>
    </citation>
    <scope>NUCLEOTIDE SEQUENCE</scope>
    <source>
        <strain evidence="8">Lincoln</strain>
        <tissue evidence="8">Whole body</tissue>
    </source>
</reference>
<keyword evidence="3" id="KW-0809">Transit peptide</keyword>
<dbReference type="SUPFAM" id="SSF52777">
    <property type="entry name" value="CoA-dependent acyltransferases"/>
    <property type="match status" value="1"/>
</dbReference>